<dbReference type="Gene3D" id="1.20.5.1160">
    <property type="entry name" value="Vasodilator-stimulated phosphoprotein"/>
    <property type="match status" value="1"/>
</dbReference>
<feature type="non-terminal residue" evidence="2">
    <location>
        <position position="388"/>
    </location>
</feature>
<protein>
    <submittedName>
        <fullName evidence="2">Uncharacterized protein</fullName>
    </submittedName>
</protein>
<sequence length="388" mass="43412">ILEEGKKLAQRLANLEQKQKSRLQQLEAAKTEKEKLRAELGNAQQKFKDLGDASAESAALREQMQKDRQKMKAHLASVVAEKNKAEGDLAAAKEKINQYQREKEDLLSGQKLTESELERASAELSATQKELLSSQRQSAEEINRLQTELEETQRALTKSQSDSENGTYGTLTSAEQRAVDAEAERDSLQVELGNTRRELSDARGKLESSKDEASELRKEISSLKVEVAKLKAVQADKDKDAARLSHALEELSRLQGQLRQSEARVSEVAGKLRSSETEKRTTMEEARTTKLRVEELEEQLKAAQEGLQEAQSRTQQQPDNPPFSESTSVEPSFTRRVPPTLANVSPDTASSSSYTPRVGLELERHCKELERKFEVSLQALGQLQEELD</sequence>
<dbReference type="EMBL" id="JABANM010007996">
    <property type="protein sequence ID" value="KAF4743354.1"/>
    <property type="molecule type" value="Genomic_DNA"/>
</dbReference>
<feature type="compositionally biased region" description="Polar residues" evidence="1">
    <location>
        <begin position="342"/>
        <end position="355"/>
    </location>
</feature>
<dbReference type="AlphaFoldDB" id="A0A7J6TDJ0"/>
<proteinExistence type="predicted"/>
<feature type="compositionally biased region" description="Basic and acidic residues" evidence="1">
    <location>
        <begin position="177"/>
        <end position="215"/>
    </location>
</feature>
<feature type="region of interest" description="Disordered" evidence="1">
    <location>
        <begin position="301"/>
        <end position="358"/>
    </location>
</feature>
<feature type="compositionally biased region" description="Polar residues" evidence="1">
    <location>
        <begin position="128"/>
        <end position="137"/>
    </location>
</feature>
<dbReference type="Proteomes" id="UP000574390">
    <property type="component" value="Unassembled WGS sequence"/>
</dbReference>
<organism evidence="2 3">
    <name type="scientific">Perkinsus olseni</name>
    <name type="common">Perkinsus atlanticus</name>
    <dbReference type="NCBI Taxonomy" id="32597"/>
    <lineage>
        <taxon>Eukaryota</taxon>
        <taxon>Sar</taxon>
        <taxon>Alveolata</taxon>
        <taxon>Perkinsozoa</taxon>
        <taxon>Perkinsea</taxon>
        <taxon>Perkinsida</taxon>
        <taxon>Perkinsidae</taxon>
        <taxon>Perkinsus</taxon>
    </lineage>
</organism>
<dbReference type="SUPFAM" id="SSF57997">
    <property type="entry name" value="Tropomyosin"/>
    <property type="match status" value="1"/>
</dbReference>
<feature type="compositionally biased region" description="Polar residues" evidence="1">
    <location>
        <begin position="312"/>
        <end position="331"/>
    </location>
</feature>
<feature type="region of interest" description="Disordered" evidence="1">
    <location>
        <begin position="99"/>
        <end position="215"/>
    </location>
</feature>
<feature type="compositionally biased region" description="Polar residues" evidence="1">
    <location>
        <begin position="154"/>
        <end position="175"/>
    </location>
</feature>
<gene>
    <name evidence="2" type="ORF">FOZ62_004158</name>
</gene>
<name>A0A7J6TDJ0_PEROL</name>
<evidence type="ECO:0000313" key="3">
    <source>
        <dbReference type="Proteomes" id="UP000574390"/>
    </source>
</evidence>
<evidence type="ECO:0000313" key="2">
    <source>
        <dbReference type="EMBL" id="KAF4743354.1"/>
    </source>
</evidence>
<feature type="compositionally biased region" description="Low complexity" evidence="1">
    <location>
        <begin position="301"/>
        <end position="311"/>
    </location>
</feature>
<feature type="region of interest" description="Disordered" evidence="1">
    <location>
        <begin position="253"/>
        <end position="289"/>
    </location>
</feature>
<evidence type="ECO:0000256" key="1">
    <source>
        <dbReference type="SAM" id="MobiDB-lite"/>
    </source>
</evidence>
<reference evidence="2 3" key="1">
    <citation type="submission" date="2020-04" db="EMBL/GenBank/DDBJ databases">
        <title>Perkinsus olseni comparative genomics.</title>
        <authorList>
            <person name="Bogema D.R."/>
        </authorList>
    </citation>
    <scope>NUCLEOTIDE SEQUENCE [LARGE SCALE GENOMIC DNA]</scope>
    <source>
        <strain evidence="2">ATCC PRA-205</strain>
    </source>
</reference>
<feature type="non-terminal residue" evidence="2">
    <location>
        <position position="1"/>
    </location>
</feature>
<feature type="compositionally biased region" description="Basic and acidic residues" evidence="1">
    <location>
        <begin position="273"/>
        <end position="289"/>
    </location>
</feature>
<accession>A0A7J6TDJ0</accession>
<comment type="caution">
    <text evidence="2">The sequence shown here is derived from an EMBL/GenBank/DDBJ whole genome shotgun (WGS) entry which is preliminary data.</text>
</comment>